<dbReference type="Pfam" id="PF14111">
    <property type="entry name" value="DUF4283"/>
    <property type="match status" value="1"/>
</dbReference>
<name>A0ABQ7UFW8_SOLTU</name>
<reference evidence="2 3" key="1">
    <citation type="journal article" date="2021" name="bioRxiv">
        <title>Chromosome-scale and haplotype-resolved genome assembly of a tetraploid potato cultivar.</title>
        <authorList>
            <person name="Sun H."/>
            <person name="Jiao W.-B."/>
            <person name="Krause K."/>
            <person name="Campoy J.A."/>
            <person name="Goel M."/>
            <person name="Folz-Donahue K."/>
            <person name="Kukat C."/>
            <person name="Huettel B."/>
            <person name="Schneeberger K."/>
        </authorList>
    </citation>
    <scope>NUCLEOTIDE SEQUENCE [LARGE SCALE GENOMIC DNA]</scope>
    <source>
        <strain evidence="2">SolTubOtavaFocal</strain>
        <tissue evidence="2">Leaves</tissue>
    </source>
</reference>
<accession>A0ABQ7UFW8</accession>
<dbReference type="InterPro" id="IPR025558">
    <property type="entry name" value="DUF4283"/>
</dbReference>
<keyword evidence="3" id="KW-1185">Reference proteome</keyword>
<protein>
    <recommendedName>
        <fullName evidence="1">DUF4283 domain-containing protein</fullName>
    </recommendedName>
</protein>
<feature type="domain" description="DUF4283" evidence="1">
    <location>
        <begin position="3"/>
        <end position="69"/>
    </location>
</feature>
<dbReference type="PANTHER" id="PTHR31286">
    <property type="entry name" value="GLYCINE-RICH CELL WALL STRUCTURAL PROTEIN 1.8-LIKE"/>
    <property type="match status" value="1"/>
</dbReference>
<gene>
    <name evidence="2" type="ORF">KY290_027541</name>
</gene>
<dbReference type="Proteomes" id="UP000826656">
    <property type="component" value="Unassembled WGS sequence"/>
</dbReference>
<evidence type="ECO:0000259" key="1">
    <source>
        <dbReference type="Pfam" id="PF14111"/>
    </source>
</evidence>
<evidence type="ECO:0000313" key="3">
    <source>
        <dbReference type="Proteomes" id="UP000826656"/>
    </source>
</evidence>
<organism evidence="2 3">
    <name type="scientific">Solanum tuberosum</name>
    <name type="common">Potato</name>
    <dbReference type="NCBI Taxonomy" id="4113"/>
    <lineage>
        <taxon>Eukaryota</taxon>
        <taxon>Viridiplantae</taxon>
        <taxon>Streptophyta</taxon>
        <taxon>Embryophyta</taxon>
        <taxon>Tracheophyta</taxon>
        <taxon>Spermatophyta</taxon>
        <taxon>Magnoliopsida</taxon>
        <taxon>eudicotyledons</taxon>
        <taxon>Gunneridae</taxon>
        <taxon>Pentapetalae</taxon>
        <taxon>asterids</taxon>
        <taxon>lamiids</taxon>
        <taxon>Solanales</taxon>
        <taxon>Solanaceae</taxon>
        <taxon>Solanoideae</taxon>
        <taxon>Solaneae</taxon>
        <taxon>Solanum</taxon>
    </lineage>
</organism>
<sequence>MVSLRLIIAKQCDIKGDCQIRVFHNKHILIRLSQHADFVNLISKGAYYIECKDGYSYLMRTLIYDAPFKINKETTMTMVWITFPNHLPTFFVKECLFSLASAVGKPIQLDLATINKTRPSCARLKVLVDLKGNLPNSLMMDIINEKTGEVQSEGTQIRSDYVPKYCLECKM</sequence>
<dbReference type="InterPro" id="IPR040256">
    <property type="entry name" value="At4g02000-like"/>
</dbReference>
<evidence type="ECO:0000313" key="2">
    <source>
        <dbReference type="EMBL" id="KAH0748309.1"/>
    </source>
</evidence>
<comment type="caution">
    <text evidence="2">The sequence shown here is derived from an EMBL/GenBank/DDBJ whole genome shotgun (WGS) entry which is preliminary data.</text>
</comment>
<dbReference type="EMBL" id="JAIVGD010000019">
    <property type="protein sequence ID" value="KAH0748309.1"/>
    <property type="molecule type" value="Genomic_DNA"/>
</dbReference>
<dbReference type="PANTHER" id="PTHR31286:SF79">
    <property type="entry name" value="N-6 ADENINE-SPECIFIC DNA METHYLASE"/>
    <property type="match status" value="1"/>
</dbReference>
<proteinExistence type="predicted"/>